<reference evidence="3" key="3">
    <citation type="submission" date="2025-09" db="UniProtKB">
        <authorList>
            <consortium name="Ensembl"/>
        </authorList>
    </citation>
    <scope>IDENTIFICATION</scope>
</reference>
<dbReference type="GeneTree" id="ENSGT00390000016559"/>
<dbReference type="PANTHER" id="PTHR13179:SF8">
    <property type="entry name" value="GATOR COMPLEX PROTEIN DEPDC5"/>
    <property type="match status" value="1"/>
</dbReference>
<feature type="domain" description="IML1 N-terminal double psi beta-barrel" evidence="2">
    <location>
        <begin position="1"/>
        <end position="85"/>
    </location>
</feature>
<dbReference type="PANTHER" id="PTHR13179">
    <property type="entry name" value="DEP DOMAIN CONTAINING PROTEIN 5"/>
    <property type="match status" value="1"/>
</dbReference>
<evidence type="ECO:0000313" key="3">
    <source>
        <dbReference type="Ensembl" id="ENSCINP00000034205.1"/>
    </source>
</evidence>
<dbReference type="InterPro" id="IPR027244">
    <property type="entry name" value="IML1"/>
</dbReference>
<dbReference type="OMA" id="PRDIREC"/>
<dbReference type="STRING" id="7719.ENSCINP00000034205"/>
<dbReference type="Ensembl" id="ENSCINT00000030720.1">
    <property type="protein sequence ID" value="ENSCINP00000034205.1"/>
    <property type="gene ID" value="ENSCING00000024970.1"/>
</dbReference>
<reference evidence="3" key="2">
    <citation type="submission" date="2025-08" db="UniProtKB">
        <authorList>
            <consortium name="Ensembl"/>
        </authorList>
    </citation>
    <scope>IDENTIFICATION</scope>
</reference>
<dbReference type="InterPro" id="IPR048255">
    <property type="entry name" value="IML1_N"/>
</dbReference>
<dbReference type="HOGENOM" id="CLU_083785_0_0_1"/>
<organism evidence="3 4">
    <name type="scientific">Ciona intestinalis</name>
    <name type="common">Transparent sea squirt</name>
    <name type="synonym">Ascidia intestinalis</name>
    <dbReference type="NCBI Taxonomy" id="7719"/>
    <lineage>
        <taxon>Eukaryota</taxon>
        <taxon>Metazoa</taxon>
        <taxon>Chordata</taxon>
        <taxon>Tunicata</taxon>
        <taxon>Ascidiacea</taxon>
        <taxon>Phlebobranchia</taxon>
        <taxon>Cionidae</taxon>
        <taxon>Ciona</taxon>
    </lineage>
</organism>
<feature type="domain" description="Vacuolar membrane-associated protein Iml1 N-terminal" evidence="1">
    <location>
        <begin position="98"/>
        <end position="275"/>
    </location>
</feature>
<keyword evidence="4" id="KW-1185">Reference proteome</keyword>
<evidence type="ECO:0000259" key="2">
    <source>
        <dbReference type="Pfam" id="PF23013"/>
    </source>
</evidence>
<evidence type="ECO:0008006" key="5">
    <source>
        <dbReference type="Google" id="ProtNLM"/>
    </source>
</evidence>
<dbReference type="Pfam" id="PF23013">
    <property type="entry name" value="IML1_N"/>
    <property type="match status" value="1"/>
</dbReference>
<dbReference type="GO" id="GO:0005096">
    <property type="term" value="F:GTPase activator activity"/>
    <property type="evidence" value="ECO:0007669"/>
    <property type="project" value="InterPro"/>
</dbReference>
<dbReference type="Pfam" id="PF12257">
    <property type="entry name" value="IML1"/>
    <property type="match status" value="1"/>
</dbReference>
<dbReference type="InParanoid" id="H2XX21"/>
<accession>H2XX21</accession>
<dbReference type="AlphaFoldDB" id="H2XX21"/>
<sequence>MKQFKLKIHQQNYSDALLIFNTSDLPDVKTFDLLKIHHCNGSANDFVLVQVISLKDGEMAKDTISIEATLAQSFGLKVFQDVYVYKTEPEDVALDLFEVSFKDQYISRSDMWRMKKTFLNSCVYIDQYLPFSGIRAQVSELWSNSMKVRCGYITDNTNFVLRSYTAEVYVFIQMSSEMWEYDAYGYLQFERAINGFLKALFKKWKQKKCCHELTLVLFSRTLYETQDIEDFPIHLRDCLRRNYQNQLYMDFYKCVVQTERLEDCTSLITTLKRLFN</sequence>
<evidence type="ECO:0000313" key="4">
    <source>
        <dbReference type="Proteomes" id="UP000008144"/>
    </source>
</evidence>
<name>H2XX21_CIOIN</name>
<reference evidence="4" key="1">
    <citation type="journal article" date="2002" name="Science">
        <title>The draft genome of Ciona intestinalis: insights into chordate and vertebrate origins.</title>
        <authorList>
            <person name="Dehal P."/>
            <person name="Satou Y."/>
            <person name="Campbell R.K."/>
            <person name="Chapman J."/>
            <person name="Degnan B."/>
            <person name="De Tomaso A."/>
            <person name="Davidson B."/>
            <person name="Di Gregorio A."/>
            <person name="Gelpke M."/>
            <person name="Goodstein D.M."/>
            <person name="Harafuji N."/>
            <person name="Hastings K.E."/>
            <person name="Ho I."/>
            <person name="Hotta K."/>
            <person name="Huang W."/>
            <person name="Kawashima T."/>
            <person name="Lemaire P."/>
            <person name="Martinez D."/>
            <person name="Meinertzhagen I.A."/>
            <person name="Necula S."/>
            <person name="Nonaka M."/>
            <person name="Putnam N."/>
            <person name="Rash S."/>
            <person name="Saiga H."/>
            <person name="Satake M."/>
            <person name="Terry A."/>
            <person name="Yamada L."/>
            <person name="Wang H.G."/>
            <person name="Awazu S."/>
            <person name="Azumi K."/>
            <person name="Boore J."/>
            <person name="Branno M."/>
            <person name="Chin-Bow S."/>
            <person name="DeSantis R."/>
            <person name="Doyle S."/>
            <person name="Francino P."/>
            <person name="Keys D.N."/>
            <person name="Haga S."/>
            <person name="Hayashi H."/>
            <person name="Hino K."/>
            <person name="Imai K.S."/>
            <person name="Inaba K."/>
            <person name="Kano S."/>
            <person name="Kobayashi K."/>
            <person name="Kobayashi M."/>
            <person name="Lee B.I."/>
            <person name="Makabe K.W."/>
            <person name="Manohar C."/>
            <person name="Matassi G."/>
            <person name="Medina M."/>
            <person name="Mochizuki Y."/>
            <person name="Mount S."/>
            <person name="Morishita T."/>
            <person name="Miura S."/>
            <person name="Nakayama A."/>
            <person name="Nishizaka S."/>
            <person name="Nomoto H."/>
            <person name="Ohta F."/>
            <person name="Oishi K."/>
            <person name="Rigoutsos I."/>
            <person name="Sano M."/>
            <person name="Sasaki A."/>
            <person name="Sasakura Y."/>
            <person name="Shoguchi E."/>
            <person name="Shin-i T."/>
            <person name="Spagnuolo A."/>
            <person name="Stainier D."/>
            <person name="Suzuki M.M."/>
            <person name="Tassy O."/>
            <person name="Takatori N."/>
            <person name="Tokuoka M."/>
            <person name="Yagi K."/>
            <person name="Yoshizaki F."/>
            <person name="Wada S."/>
            <person name="Zhang C."/>
            <person name="Hyatt P.D."/>
            <person name="Larimer F."/>
            <person name="Detter C."/>
            <person name="Doggett N."/>
            <person name="Glavina T."/>
            <person name="Hawkins T."/>
            <person name="Richardson P."/>
            <person name="Lucas S."/>
            <person name="Kohara Y."/>
            <person name="Levine M."/>
            <person name="Satoh N."/>
            <person name="Rokhsar D.S."/>
        </authorList>
    </citation>
    <scope>NUCLEOTIDE SEQUENCE [LARGE SCALE GENOMIC DNA]</scope>
</reference>
<protein>
    <recommendedName>
        <fullName evidence="5">DEP domain-containing protein</fullName>
    </recommendedName>
</protein>
<dbReference type="Proteomes" id="UP000008144">
    <property type="component" value="Unassembled WGS sequence"/>
</dbReference>
<proteinExistence type="predicted"/>
<evidence type="ECO:0000259" key="1">
    <source>
        <dbReference type="Pfam" id="PF12257"/>
    </source>
</evidence>
<dbReference type="InterPro" id="IPR055213">
    <property type="entry name" value="IML1_double_psi_beta_barrel"/>
</dbReference>